<comment type="caution">
    <text evidence="2">The sequence shown here is derived from an EMBL/GenBank/DDBJ whole genome shotgun (WGS) entry which is preliminary data.</text>
</comment>
<keyword evidence="3" id="KW-1185">Reference proteome</keyword>
<evidence type="ECO:0000256" key="1">
    <source>
        <dbReference type="SAM" id="MobiDB-lite"/>
    </source>
</evidence>
<gene>
    <name evidence="2" type="ORF">CCY01nite_20680</name>
</gene>
<proteinExistence type="predicted"/>
<evidence type="ECO:0000313" key="2">
    <source>
        <dbReference type="EMBL" id="GEP95808.1"/>
    </source>
</evidence>
<organism evidence="2 3">
    <name type="scientific">Chitinophaga cymbidii</name>
    <dbReference type="NCBI Taxonomy" id="1096750"/>
    <lineage>
        <taxon>Bacteria</taxon>
        <taxon>Pseudomonadati</taxon>
        <taxon>Bacteroidota</taxon>
        <taxon>Chitinophagia</taxon>
        <taxon>Chitinophagales</taxon>
        <taxon>Chitinophagaceae</taxon>
        <taxon>Chitinophaga</taxon>
    </lineage>
</organism>
<dbReference type="AlphaFoldDB" id="A0A512RJE2"/>
<accession>A0A512RJE2</accession>
<name>A0A512RJE2_9BACT</name>
<dbReference type="EMBL" id="BKAU01000001">
    <property type="protein sequence ID" value="GEP95808.1"/>
    <property type="molecule type" value="Genomic_DNA"/>
</dbReference>
<sequence length="86" mass="9525">MVRPLRGLGNSDVRPVAVTDTVPAAPKPAEKGKEKETVKKQKPDILKEVPKTRRKLKPIPIPTPIPVKPIKVIKPKVIKRVTGLIR</sequence>
<feature type="region of interest" description="Disordered" evidence="1">
    <location>
        <begin position="1"/>
        <end position="61"/>
    </location>
</feature>
<evidence type="ECO:0000313" key="3">
    <source>
        <dbReference type="Proteomes" id="UP000321436"/>
    </source>
</evidence>
<protein>
    <submittedName>
        <fullName evidence="2">Uncharacterized protein</fullName>
    </submittedName>
</protein>
<reference evidence="2 3" key="1">
    <citation type="submission" date="2019-07" db="EMBL/GenBank/DDBJ databases">
        <title>Whole genome shotgun sequence of Chitinophaga cymbidii NBRC 109752.</title>
        <authorList>
            <person name="Hosoyama A."/>
            <person name="Uohara A."/>
            <person name="Ohji S."/>
            <person name="Ichikawa N."/>
        </authorList>
    </citation>
    <scope>NUCLEOTIDE SEQUENCE [LARGE SCALE GENOMIC DNA]</scope>
    <source>
        <strain evidence="2 3">NBRC 109752</strain>
    </source>
</reference>
<dbReference type="Proteomes" id="UP000321436">
    <property type="component" value="Unassembled WGS sequence"/>
</dbReference>
<feature type="compositionally biased region" description="Basic and acidic residues" evidence="1">
    <location>
        <begin position="28"/>
        <end position="51"/>
    </location>
</feature>